<dbReference type="Gene3D" id="3.40.390.10">
    <property type="entry name" value="Collagenase (Catalytic Domain)"/>
    <property type="match status" value="1"/>
</dbReference>
<dbReference type="InterPro" id="IPR008753">
    <property type="entry name" value="Peptidase_M13_N"/>
</dbReference>
<evidence type="ECO:0000256" key="4">
    <source>
        <dbReference type="ARBA" id="ARBA00022670"/>
    </source>
</evidence>
<evidence type="ECO:0000256" key="7">
    <source>
        <dbReference type="ARBA" id="ARBA00022833"/>
    </source>
</evidence>
<dbReference type="InterPro" id="IPR018497">
    <property type="entry name" value="Peptidase_M13_C"/>
</dbReference>
<keyword evidence="7" id="KW-0862">Zinc</keyword>
<dbReference type="Gene3D" id="1.10.1380.10">
    <property type="entry name" value="Neutral endopeptidase , domain2"/>
    <property type="match status" value="1"/>
</dbReference>
<dbReference type="InterPro" id="IPR000718">
    <property type="entry name" value="Peptidase_M13"/>
</dbReference>
<dbReference type="GO" id="GO:0005886">
    <property type="term" value="C:plasma membrane"/>
    <property type="evidence" value="ECO:0007669"/>
    <property type="project" value="UniProtKB-SubCell"/>
</dbReference>
<dbReference type="PANTHER" id="PTHR11733">
    <property type="entry name" value="ZINC METALLOPROTEASE FAMILY M13 NEPRILYSIN-RELATED"/>
    <property type="match status" value="1"/>
</dbReference>
<dbReference type="GO" id="GO:0004222">
    <property type="term" value="F:metalloendopeptidase activity"/>
    <property type="evidence" value="ECO:0007669"/>
    <property type="project" value="InterPro"/>
</dbReference>
<dbReference type="InterPro" id="IPR042089">
    <property type="entry name" value="Peptidase_M13_dom_2"/>
</dbReference>
<organism evidence="12 13">
    <name type="scientific">Drosophila ananassae</name>
    <name type="common">Fruit fly</name>
    <dbReference type="NCBI Taxonomy" id="7217"/>
    <lineage>
        <taxon>Eukaryota</taxon>
        <taxon>Metazoa</taxon>
        <taxon>Ecdysozoa</taxon>
        <taxon>Arthropoda</taxon>
        <taxon>Hexapoda</taxon>
        <taxon>Insecta</taxon>
        <taxon>Pterygota</taxon>
        <taxon>Neoptera</taxon>
        <taxon>Endopterygota</taxon>
        <taxon>Diptera</taxon>
        <taxon>Brachycera</taxon>
        <taxon>Muscomorpha</taxon>
        <taxon>Ephydroidea</taxon>
        <taxon>Drosophilidae</taxon>
        <taxon>Drosophila</taxon>
        <taxon>Sophophora</taxon>
    </lineage>
</organism>
<dbReference type="OrthoDB" id="7944999at2759"/>
<dbReference type="GeneID" id="6501059"/>
<dbReference type="FunCoup" id="B3LZQ0">
    <property type="interactions" value="33"/>
</dbReference>
<name>B3LZQ0_DROAN</name>
<dbReference type="InParanoid" id="B3LZQ0"/>
<keyword evidence="5" id="KW-0479">Metal-binding</keyword>
<comment type="cofactor">
    <cofactor evidence="1">
        <name>Zn(2+)</name>
        <dbReference type="ChEBI" id="CHEBI:29105"/>
    </cofactor>
</comment>
<dbReference type="Pfam" id="PF05649">
    <property type="entry name" value="Peptidase_M13_N"/>
    <property type="match status" value="1"/>
</dbReference>
<dbReference type="GO" id="GO:0016485">
    <property type="term" value="P:protein processing"/>
    <property type="evidence" value="ECO:0007669"/>
    <property type="project" value="TreeGrafter"/>
</dbReference>
<evidence type="ECO:0000256" key="9">
    <source>
        <dbReference type="SAM" id="SignalP"/>
    </source>
</evidence>
<evidence type="ECO:0000256" key="1">
    <source>
        <dbReference type="ARBA" id="ARBA00001947"/>
    </source>
</evidence>
<evidence type="ECO:0000256" key="6">
    <source>
        <dbReference type="ARBA" id="ARBA00022801"/>
    </source>
</evidence>
<dbReference type="Proteomes" id="UP000007801">
    <property type="component" value="Unassembled WGS sequence"/>
</dbReference>
<dbReference type="InterPro" id="IPR024079">
    <property type="entry name" value="MetalloPept_cat_dom_sf"/>
</dbReference>
<dbReference type="CDD" id="cd08662">
    <property type="entry name" value="M13"/>
    <property type="match status" value="1"/>
</dbReference>
<comment type="similarity">
    <text evidence="3">Belongs to the peptidase M13 family.</text>
</comment>
<dbReference type="GO" id="GO:0001745">
    <property type="term" value="P:compound eye morphogenesis"/>
    <property type="evidence" value="ECO:0007669"/>
    <property type="project" value="EnsemblMetazoa"/>
</dbReference>
<dbReference type="EMBL" id="CH902617">
    <property type="protein sequence ID" value="EDV43044.1"/>
    <property type="molecule type" value="Genomic_DNA"/>
</dbReference>
<gene>
    <name evidence="12" type="primary">Dana\GF18283</name>
    <name evidence="12" type="synonym">dana_GLEANR_19542</name>
    <name evidence="12" type="ORF">GF18283</name>
</gene>
<feature type="domain" description="Peptidase M13 N-terminal" evidence="11">
    <location>
        <begin position="61"/>
        <end position="429"/>
    </location>
</feature>
<accession>B3LZQ0</accession>
<dbReference type="PANTHER" id="PTHR11733:SF238">
    <property type="entry name" value="FI07649P-RELATED"/>
    <property type="match status" value="1"/>
</dbReference>
<dbReference type="SMR" id="B3LZQ0"/>
<reference evidence="12 13" key="1">
    <citation type="journal article" date="2007" name="Nature">
        <title>Evolution of genes and genomes on the Drosophila phylogeny.</title>
        <authorList>
            <consortium name="Drosophila 12 Genomes Consortium"/>
            <person name="Clark A.G."/>
            <person name="Eisen M.B."/>
            <person name="Smith D.R."/>
            <person name="Bergman C.M."/>
            <person name="Oliver B."/>
            <person name="Markow T.A."/>
            <person name="Kaufman T.C."/>
            <person name="Kellis M."/>
            <person name="Gelbart W."/>
            <person name="Iyer V.N."/>
            <person name="Pollard D.A."/>
            <person name="Sackton T.B."/>
            <person name="Larracuente A.M."/>
            <person name="Singh N.D."/>
            <person name="Abad J.P."/>
            <person name="Abt D.N."/>
            <person name="Adryan B."/>
            <person name="Aguade M."/>
            <person name="Akashi H."/>
            <person name="Anderson W.W."/>
            <person name="Aquadro C.F."/>
            <person name="Ardell D.H."/>
            <person name="Arguello R."/>
            <person name="Artieri C.G."/>
            <person name="Barbash D.A."/>
            <person name="Barker D."/>
            <person name="Barsanti P."/>
            <person name="Batterham P."/>
            <person name="Batzoglou S."/>
            <person name="Begun D."/>
            <person name="Bhutkar A."/>
            <person name="Blanco E."/>
            <person name="Bosak S.A."/>
            <person name="Bradley R.K."/>
            <person name="Brand A.D."/>
            <person name="Brent M.R."/>
            <person name="Brooks A.N."/>
            <person name="Brown R.H."/>
            <person name="Butlin R.K."/>
            <person name="Caggese C."/>
            <person name="Calvi B.R."/>
            <person name="Bernardo de Carvalho A."/>
            <person name="Caspi A."/>
            <person name="Castrezana S."/>
            <person name="Celniker S.E."/>
            <person name="Chang J.L."/>
            <person name="Chapple C."/>
            <person name="Chatterji S."/>
            <person name="Chinwalla A."/>
            <person name="Civetta A."/>
            <person name="Clifton S.W."/>
            <person name="Comeron J.M."/>
            <person name="Costello J.C."/>
            <person name="Coyne J.A."/>
            <person name="Daub J."/>
            <person name="David R.G."/>
            <person name="Delcher A.L."/>
            <person name="Delehaunty K."/>
            <person name="Do C.B."/>
            <person name="Ebling H."/>
            <person name="Edwards K."/>
            <person name="Eickbush T."/>
            <person name="Evans J.D."/>
            <person name="Filipski A."/>
            <person name="Findeiss S."/>
            <person name="Freyhult E."/>
            <person name="Fulton L."/>
            <person name="Fulton R."/>
            <person name="Garcia A.C."/>
            <person name="Gardiner A."/>
            <person name="Garfield D.A."/>
            <person name="Garvin B.E."/>
            <person name="Gibson G."/>
            <person name="Gilbert D."/>
            <person name="Gnerre S."/>
            <person name="Godfrey J."/>
            <person name="Good R."/>
            <person name="Gotea V."/>
            <person name="Gravely B."/>
            <person name="Greenberg A.J."/>
            <person name="Griffiths-Jones S."/>
            <person name="Gross S."/>
            <person name="Guigo R."/>
            <person name="Gustafson E.A."/>
            <person name="Haerty W."/>
            <person name="Hahn M.W."/>
            <person name="Halligan D.L."/>
            <person name="Halpern A.L."/>
            <person name="Halter G.M."/>
            <person name="Han M.V."/>
            <person name="Heger A."/>
            <person name="Hillier L."/>
            <person name="Hinrichs A.S."/>
            <person name="Holmes I."/>
            <person name="Hoskins R.A."/>
            <person name="Hubisz M.J."/>
            <person name="Hultmark D."/>
            <person name="Huntley M.A."/>
            <person name="Jaffe D.B."/>
            <person name="Jagadeeshan S."/>
            <person name="Jeck W.R."/>
            <person name="Johnson J."/>
            <person name="Jones C.D."/>
            <person name="Jordan W.C."/>
            <person name="Karpen G.H."/>
            <person name="Kataoka E."/>
            <person name="Keightley P.D."/>
            <person name="Kheradpour P."/>
            <person name="Kirkness E.F."/>
            <person name="Koerich L.B."/>
            <person name="Kristiansen K."/>
            <person name="Kudrna D."/>
            <person name="Kulathinal R.J."/>
            <person name="Kumar S."/>
            <person name="Kwok R."/>
            <person name="Lander E."/>
            <person name="Langley C.H."/>
            <person name="Lapoint R."/>
            <person name="Lazzaro B.P."/>
            <person name="Lee S.J."/>
            <person name="Levesque L."/>
            <person name="Li R."/>
            <person name="Lin C.F."/>
            <person name="Lin M.F."/>
            <person name="Lindblad-Toh K."/>
            <person name="Llopart A."/>
            <person name="Long M."/>
            <person name="Low L."/>
            <person name="Lozovsky E."/>
            <person name="Lu J."/>
            <person name="Luo M."/>
            <person name="Machado C.A."/>
            <person name="Makalowski W."/>
            <person name="Marzo M."/>
            <person name="Matsuda M."/>
            <person name="Matzkin L."/>
            <person name="McAllister B."/>
            <person name="McBride C.S."/>
            <person name="McKernan B."/>
            <person name="McKernan K."/>
            <person name="Mendez-Lago M."/>
            <person name="Minx P."/>
            <person name="Mollenhauer M.U."/>
            <person name="Montooth K."/>
            <person name="Mount S.M."/>
            <person name="Mu X."/>
            <person name="Myers E."/>
            <person name="Negre B."/>
            <person name="Newfeld S."/>
            <person name="Nielsen R."/>
            <person name="Noor M.A."/>
            <person name="O'Grady P."/>
            <person name="Pachter L."/>
            <person name="Papaceit M."/>
            <person name="Parisi M.J."/>
            <person name="Parisi M."/>
            <person name="Parts L."/>
            <person name="Pedersen J.S."/>
            <person name="Pesole G."/>
            <person name="Phillippy A.M."/>
            <person name="Ponting C.P."/>
            <person name="Pop M."/>
            <person name="Porcelli D."/>
            <person name="Powell J.R."/>
            <person name="Prohaska S."/>
            <person name="Pruitt K."/>
            <person name="Puig M."/>
            <person name="Quesneville H."/>
            <person name="Ram K.R."/>
            <person name="Rand D."/>
            <person name="Rasmussen M.D."/>
            <person name="Reed L.K."/>
            <person name="Reenan R."/>
            <person name="Reily A."/>
            <person name="Remington K.A."/>
            <person name="Rieger T.T."/>
            <person name="Ritchie M.G."/>
            <person name="Robin C."/>
            <person name="Rogers Y.H."/>
            <person name="Rohde C."/>
            <person name="Rozas J."/>
            <person name="Rubenfield M.J."/>
            <person name="Ruiz A."/>
            <person name="Russo S."/>
            <person name="Salzberg S.L."/>
            <person name="Sanchez-Gracia A."/>
            <person name="Saranga D.J."/>
            <person name="Sato H."/>
            <person name="Schaeffer S.W."/>
            <person name="Schatz M.C."/>
            <person name="Schlenke T."/>
            <person name="Schwartz R."/>
            <person name="Segarra C."/>
            <person name="Singh R.S."/>
            <person name="Sirot L."/>
            <person name="Sirota M."/>
            <person name="Sisneros N.B."/>
            <person name="Smith C.D."/>
            <person name="Smith T.F."/>
            <person name="Spieth J."/>
            <person name="Stage D.E."/>
            <person name="Stark A."/>
            <person name="Stephan W."/>
            <person name="Strausberg R.L."/>
            <person name="Strempel S."/>
            <person name="Sturgill D."/>
            <person name="Sutton G."/>
            <person name="Sutton G.G."/>
            <person name="Tao W."/>
            <person name="Teichmann S."/>
            <person name="Tobari Y.N."/>
            <person name="Tomimura Y."/>
            <person name="Tsolas J.M."/>
            <person name="Valente V.L."/>
            <person name="Venter E."/>
            <person name="Venter J.C."/>
            <person name="Vicario S."/>
            <person name="Vieira F.G."/>
            <person name="Vilella A.J."/>
            <person name="Villasante A."/>
            <person name="Walenz B."/>
            <person name="Wang J."/>
            <person name="Wasserman M."/>
            <person name="Watts T."/>
            <person name="Wilson D."/>
            <person name="Wilson R.K."/>
            <person name="Wing R.A."/>
            <person name="Wolfner M.F."/>
            <person name="Wong A."/>
            <person name="Wong G.K."/>
            <person name="Wu C.I."/>
            <person name="Wu G."/>
            <person name="Yamamoto D."/>
            <person name="Yang H.P."/>
            <person name="Yang S.P."/>
            <person name="Yorke J.A."/>
            <person name="Yoshida K."/>
            <person name="Zdobnov E."/>
            <person name="Zhang P."/>
            <person name="Zhang Y."/>
            <person name="Zimin A.V."/>
            <person name="Baldwin J."/>
            <person name="Abdouelleil A."/>
            <person name="Abdulkadir J."/>
            <person name="Abebe A."/>
            <person name="Abera B."/>
            <person name="Abreu J."/>
            <person name="Acer S.C."/>
            <person name="Aftuck L."/>
            <person name="Alexander A."/>
            <person name="An P."/>
            <person name="Anderson E."/>
            <person name="Anderson S."/>
            <person name="Arachi H."/>
            <person name="Azer M."/>
            <person name="Bachantsang P."/>
            <person name="Barry A."/>
            <person name="Bayul T."/>
            <person name="Berlin A."/>
            <person name="Bessette D."/>
            <person name="Bloom T."/>
            <person name="Blye J."/>
            <person name="Boguslavskiy L."/>
            <person name="Bonnet C."/>
            <person name="Boukhgalter B."/>
            <person name="Bourzgui I."/>
            <person name="Brown A."/>
            <person name="Cahill P."/>
            <person name="Channer S."/>
            <person name="Cheshatsang Y."/>
            <person name="Chuda L."/>
            <person name="Citroen M."/>
            <person name="Collymore A."/>
            <person name="Cooke P."/>
            <person name="Costello M."/>
            <person name="D'Aco K."/>
            <person name="Daza R."/>
            <person name="De Haan G."/>
            <person name="DeGray S."/>
            <person name="DeMaso C."/>
            <person name="Dhargay N."/>
            <person name="Dooley K."/>
            <person name="Dooley E."/>
            <person name="Doricent M."/>
            <person name="Dorje P."/>
            <person name="Dorjee K."/>
            <person name="Dupes A."/>
            <person name="Elong R."/>
            <person name="Falk J."/>
            <person name="Farina A."/>
            <person name="Faro S."/>
            <person name="Ferguson D."/>
            <person name="Fisher S."/>
            <person name="Foley C.D."/>
            <person name="Franke A."/>
            <person name="Friedrich D."/>
            <person name="Gadbois L."/>
            <person name="Gearin G."/>
            <person name="Gearin C.R."/>
            <person name="Giannoukos G."/>
            <person name="Goode T."/>
            <person name="Graham J."/>
            <person name="Grandbois E."/>
            <person name="Grewal S."/>
            <person name="Gyaltsen K."/>
            <person name="Hafez N."/>
            <person name="Hagos B."/>
            <person name="Hall J."/>
            <person name="Henson C."/>
            <person name="Hollinger A."/>
            <person name="Honan T."/>
            <person name="Huard M.D."/>
            <person name="Hughes L."/>
            <person name="Hurhula B."/>
            <person name="Husby M.E."/>
            <person name="Kamat A."/>
            <person name="Kanga B."/>
            <person name="Kashin S."/>
            <person name="Khazanovich D."/>
            <person name="Kisner P."/>
            <person name="Lance K."/>
            <person name="Lara M."/>
            <person name="Lee W."/>
            <person name="Lennon N."/>
            <person name="Letendre F."/>
            <person name="LeVine R."/>
            <person name="Lipovsky A."/>
            <person name="Liu X."/>
            <person name="Liu J."/>
            <person name="Liu S."/>
            <person name="Lokyitsang T."/>
            <person name="Lokyitsang Y."/>
            <person name="Lubonja R."/>
            <person name="Lui A."/>
            <person name="MacDonald P."/>
            <person name="Magnisalis V."/>
            <person name="Maru K."/>
            <person name="Matthews C."/>
            <person name="McCusker W."/>
            <person name="McDonough S."/>
            <person name="Mehta T."/>
            <person name="Meldrim J."/>
            <person name="Meneus L."/>
            <person name="Mihai O."/>
            <person name="Mihalev A."/>
            <person name="Mihova T."/>
            <person name="Mittelman R."/>
            <person name="Mlenga V."/>
            <person name="Montmayeur A."/>
            <person name="Mulrain L."/>
            <person name="Navidi A."/>
            <person name="Naylor J."/>
            <person name="Negash T."/>
            <person name="Nguyen T."/>
            <person name="Nguyen N."/>
            <person name="Nicol R."/>
            <person name="Norbu C."/>
            <person name="Norbu N."/>
            <person name="Novod N."/>
            <person name="O'Neill B."/>
            <person name="Osman S."/>
            <person name="Markiewicz E."/>
            <person name="Oyono O.L."/>
            <person name="Patti C."/>
            <person name="Phunkhang P."/>
            <person name="Pierre F."/>
            <person name="Priest M."/>
            <person name="Raghuraman S."/>
            <person name="Rege F."/>
            <person name="Reyes R."/>
            <person name="Rise C."/>
            <person name="Rogov P."/>
            <person name="Ross K."/>
            <person name="Ryan E."/>
            <person name="Settipalli S."/>
            <person name="Shea T."/>
            <person name="Sherpa N."/>
            <person name="Shi L."/>
            <person name="Shih D."/>
            <person name="Sparrow T."/>
            <person name="Spaulding J."/>
            <person name="Stalker J."/>
            <person name="Stange-Thomann N."/>
            <person name="Stavropoulos S."/>
            <person name="Stone C."/>
            <person name="Strader C."/>
            <person name="Tesfaye S."/>
            <person name="Thomson T."/>
            <person name="Thoulutsang Y."/>
            <person name="Thoulutsang D."/>
            <person name="Topham K."/>
            <person name="Topping I."/>
            <person name="Tsamla T."/>
            <person name="Vassiliev H."/>
            <person name="Vo A."/>
            <person name="Wangchuk T."/>
            <person name="Wangdi T."/>
            <person name="Weiand M."/>
            <person name="Wilkinson J."/>
            <person name="Wilson A."/>
            <person name="Yadav S."/>
            <person name="Young G."/>
            <person name="Yu Q."/>
            <person name="Zembek L."/>
            <person name="Zhong D."/>
            <person name="Zimmer A."/>
            <person name="Zwirko Z."/>
            <person name="Jaffe D.B."/>
            <person name="Alvarez P."/>
            <person name="Brockman W."/>
            <person name="Butler J."/>
            <person name="Chin C."/>
            <person name="Gnerre S."/>
            <person name="Grabherr M."/>
            <person name="Kleber M."/>
            <person name="Mauceli E."/>
            <person name="MacCallum I."/>
        </authorList>
    </citation>
    <scope>NUCLEOTIDE SEQUENCE [LARGE SCALE GENOMIC DNA]</scope>
    <source>
        <strain evidence="13">Tucson 14024-0371.13</strain>
    </source>
</reference>
<keyword evidence="13" id="KW-1185">Reference proteome</keyword>
<feature type="domain" description="Peptidase M13 C-terminal" evidence="10">
    <location>
        <begin position="487"/>
        <end position="689"/>
    </location>
</feature>
<evidence type="ECO:0000313" key="13">
    <source>
        <dbReference type="Proteomes" id="UP000007801"/>
    </source>
</evidence>
<evidence type="ECO:0000256" key="5">
    <source>
        <dbReference type="ARBA" id="ARBA00022723"/>
    </source>
</evidence>
<dbReference type="AlphaFoldDB" id="B3LZQ0"/>
<feature type="chain" id="PRO_5002792024" evidence="9">
    <location>
        <begin position="24"/>
        <end position="691"/>
    </location>
</feature>
<protein>
    <submittedName>
        <fullName evidence="12">Uncharacterized protein</fullName>
    </submittedName>
</protein>
<dbReference type="PhylomeDB" id="B3LZQ0"/>
<evidence type="ECO:0000259" key="11">
    <source>
        <dbReference type="Pfam" id="PF05649"/>
    </source>
</evidence>
<evidence type="ECO:0000256" key="2">
    <source>
        <dbReference type="ARBA" id="ARBA00004401"/>
    </source>
</evidence>
<evidence type="ECO:0000256" key="3">
    <source>
        <dbReference type="ARBA" id="ARBA00007357"/>
    </source>
</evidence>
<evidence type="ECO:0000313" key="12">
    <source>
        <dbReference type="EMBL" id="EDV43044.1"/>
    </source>
</evidence>
<dbReference type="KEGG" id="dan:6501059"/>
<evidence type="ECO:0000259" key="10">
    <source>
        <dbReference type="Pfam" id="PF01431"/>
    </source>
</evidence>
<dbReference type="Pfam" id="PF01431">
    <property type="entry name" value="Peptidase_M13"/>
    <property type="match status" value="1"/>
</dbReference>
<keyword evidence="9" id="KW-0732">Signal</keyword>
<comment type="subcellular location">
    <subcellularLocation>
        <location evidence="2">Cell membrane</location>
        <topology evidence="2">Single-pass type II membrane protein</topology>
    </subcellularLocation>
</comment>
<dbReference type="SUPFAM" id="SSF55486">
    <property type="entry name" value="Metalloproteases ('zincins'), catalytic domain"/>
    <property type="match status" value="1"/>
</dbReference>
<dbReference type="GO" id="GO:0046872">
    <property type="term" value="F:metal ion binding"/>
    <property type="evidence" value="ECO:0007669"/>
    <property type="project" value="UniProtKB-KW"/>
</dbReference>
<keyword evidence="8" id="KW-0482">Metalloprotease</keyword>
<keyword evidence="4" id="KW-0645">Protease</keyword>
<dbReference type="OMA" id="ANYTIWR"/>
<sequence length="691" mass="81409">MEFKALRLLLGVILLSSLGLSDGVALHPHPLTANYTNDILRLAKAAHIKAYMGESDREEACSNFYSFACGNWPRLHPARISNKRTNYLEELQELYIRKSAEMLKNPTRGAENSADRQIKNFFSSCRQHANDTRSALTTLLQVADFRGGWPEIRVPSWYQYEYDWLQVVANLKRQLGVDIFIGLDVILDYKEEQMHRLKIGAPEFQLGQRRRYTDPYFAATRDIYEKKISNKLEQYFPEQSKRWLQEVAEQVMDIEQQLAKGLPHNPALTLEQTTRQRTAGEMNTAYGSYVDVNRYLHLIFNEKLYMDLYETPEDYFSNLVDVIRETPKLQLANYTIWRALEAIDSARVPPNQQSDIWCVQLTQRYFPQQLESLFHRNYNHMQMINELQSTWSDIKRVFREDLQASEQLHWLTLETRQKAITKLEALKLHFRTHDDHKLVRQIHGLNLDAVKFYPNLVAVLQWQTQRRLAKLMEEPVAEDQVHKLPHYELQKNRIQVPITFLQARFFWDPAYPSALKYATLGVLLARQMLHGFDGVGRRYDAYGYQNNWWDSTSETSYSRRTQCFQEQYAIFVQYKEKPIQDKELLRRVVADNGALDIAYRAYQQWFKNAADAPIIYQRERLPLLDYSHNQLFYLGYAQLYCSDYPQSVERFDELPEALRVNTALSNQQPFANAYSCSREDKVYARFKCTLY</sequence>
<proteinExistence type="inferred from homology"/>
<dbReference type="eggNOG" id="KOG3624">
    <property type="taxonomic scope" value="Eukaryota"/>
</dbReference>
<feature type="signal peptide" evidence="9">
    <location>
        <begin position="1"/>
        <end position="23"/>
    </location>
</feature>
<dbReference type="PROSITE" id="PS51885">
    <property type="entry name" value="NEPRILYSIN"/>
    <property type="match status" value="1"/>
</dbReference>
<dbReference type="HOGENOM" id="CLU_006187_4_4_1"/>
<evidence type="ECO:0000256" key="8">
    <source>
        <dbReference type="ARBA" id="ARBA00023049"/>
    </source>
</evidence>
<keyword evidence="6 12" id="KW-0378">Hydrolase</keyword>